<evidence type="ECO:0000313" key="3">
    <source>
        <dbReference type="WBParaSite" id="BTMF_0000213401-mRNA-1"/>
    </source>
</evidence>
<dbReference type="WBParaSite" id="BTMF_0000213401-mRNA-1">
    <property type="protein sequence ID" value="BTMF_0000213401-mRNA-1"/>
    <property type="gene ID" value="BTMF_0000213401"/>
</dbReference>
<keyword evidence="2" id="KW-1185">Reference proteome</keyword>
<organism evidence="3">
    <name type="scientific">Brugia timori</name>
    <dbReference type="NCBI Taxonomy" id="42155"/>
    <lineage>
        <taxon>Eukaryota</taxon>
        <taxon>Metazoa</taxon>
        <taxon>Ecdysozoa</taxon>
        <taxon>Nematoda</taxon>
        <taxon>Chromadorea</taxon>
        <taxon>Rhabditida</taxon>
        <taxon>Spirurina</taxon>
        <taxon>Spiruromorpha</taxon>
        <taxon>Filarioidea</taxon>
        <taxon>Onchocercidae</taxon>
        <taxon>Brugia</taxon>
    </lineage>
</organism>
<protein>
    <submittedName>
        <fullName evidence="3">Secreted protein</fullName>
    </submittedName>
</protein>
<dbReference type="Proteomes" id="UP000280834">
    <property type="component" value="Unassembled WGS sequence"/>
</dbReference>
<reference evidence="3" key="1">
    <citation type="submission" date="2017-02" db="UniProtKB">
        <authorList>
            <consortium name="WormBaseParasite"/>
        </authorList>
    </citation>
    <scope>IDENTIFICATION</scope>
</reference>
<sequence length="74" mass="7902">MRWSKHRTRAAFTPLPRDRMAEAGACGRAVAALPDFAMGSGPGPSCSAMPGAAKMLGRHLARDWYGVAMRQSAQ</sequence>
<evidence type="ECO:0000313" key="2">
    <source>
        <dbReference type="Proteomes" id="UP000280834"/>
    </source>
</evidence>
<dbReference type="EMBL" id="UZAG01001058">
    <property type="protein sequence ID" value="VDO10291.1"/>
    <property type="molecule type" value="Genomic_DNA"/>
</dbReference>
<name>A0A0R3Q730_9BILA</name>
<reference evidence="1 2" key="2">
    <citation type="submission" date="2018-11" db="EMBL/GenBank/DDBJ databases">
        <authorList>
            <consortium name="Pathogen Informatics"/>
        </authorList>
    </citation>
    <scope>NUCLEOTIDE SEQUENCE [LARGE SCALE GENOMIC DNA]</scope>
</reference>
<dbReference type="AlphaFoldDB" id="A0A0R3Q730"/>
<gene>
    <name evidence="1" type="ORF">BTMF_LOCUS1462</name>
</gene>
<proteinExistence type="predicted"/>
<accession>A0A0R3Q730</accession>
<evidence type="ECO:0000313" key="1">
    <source>
        <dbReference type="EMBL" id="VDO10291.1"/>
    </source>
</evidence>